<dbReference type="EMBL" id="JARIHO010000118">
    <property type="protein sequence ID" value="KAJ7302261.1"/>
    <property type="molecule type" value="Genomic_DNA"/>
</dbReference>
<gene>
    <name evidence="1" type="ORF">DFH08DRAFT_612962</name>
</gene>
<evidence type="ECO:0000313" key="2">
    <source>
        <dbReference type="Proteomes" id="UP001218218"/>
    </source>
</evidence>
<feature type="non-terminal residue" evidence="1">
    <location>
        <position position="1"/>
    </location>
</feature>
<proteinExistence type="predicted"/>
<dbReference type="Proteomes" id="UP001218218">
    <property type="component" value="Unassembled WGS sequence"/>
</dbReference>
<sequence>RIYPTNPDKKRTQYIFYNRVDPAQVGLYGCPSNTTDNALWARAVRDNQDP</sequence>
<dbReference type="AlphaFoldDB" id="A0AAD6YZL1"/>
<protein>
    <submittedName>
        <fullName evidence="1">Uncharacterized protein</fullName>
    </submittedName>
</protein>
<evidence type="ECO:0000313" key="1">
    <source>
        <dbReference type="EMBL" id="KAJ7302261.1"/>
    </source>
</evidence>
<organism evidence="1 2">
    <name type="scientific">Mycena albidolilacea</name>
    <dbReference type="NCBI Taxonomy" id="1033008"/>
    <lineage>
        <taxon>Eukaryota</taxon>
        <taxon>Fungi</taxon>
        <taxon>Dikarya</taxon>
        <taxon>Basidiomycota</taxon>
        <taxon>Agaricomycotina</taxon>
        <taxon>Agaricomycetes</taxon>
        <taxon>Agaricomycetidae</taxon>
        <taxon>Agaricales</taxon>
        <taxon>Marasmiineae</taxon>
        <taxon>Mycenaceae</taxon>
        <taxon>Mycena</taxon>
    </lineage>
</organism>
<keyword evidence="2" id="KW-1185">Reference proteome</keyword>
<comment type="caution">
    <text evidence="1">The sequence shown here is derived from an EMBL/GenBank/DDBJ whole genome shotgun (WGS) entry which is preliminary data.</text>
</comment>
<name>A0AAD6YZL1_9AGAR</name>
<accession>A0AAD6YZL1</accession>
<feature type="non-terminal residue" evidence="1">
    <location>
        <position position="50"/>
    </location>
</feature>
<reference evidence="1" key="1">
    <citation type="submission" date="2023-03" db="EMBL/GenBank/DDBJ databases">
        <title>Massive genome expansion in bonnet fungi (Mycena s.s.) driven by repeated elements and novel gene families across ecological guilds.</title>
        <authorList>
            <consortium name="Lawrence Berkeley National Laboratory"/>
            <person name="Harder C.B."/>
            <person name="Miyauchi S."/>
            <person name="Viragh M."/>
            <person name="Kuo A."/>
            <person name="Thoen E."/>
            <person name="Andreopoulos B."/>
            <person name="Lu D."/>
            <person name="Skrede I."/>
            <person name="Drula E."/>
            <person name="Henrissat B."/>
            <person name="Morin E."/>
            <person name="Kohler A."/>
            <person name="Barry K."/>
            <person name="LaButti K."/>
            <person name="Morin E."/>
            <person name="Salamov A."/>
            <person name="Lipzen A."/>
            <person name="Mereny Z."/>
            <person name="Hegedus B."/>
            <person name="Baldrian P."/>
            <person name="Stursova M."/>
            <person name="Weitz H."/>
            <person name="Taylor A."/>
            <person name="Grigoriev I.V."/>
            <person name="Nagy L.G."/>
            <person name="Martin F."/>
            <person name="Kauserud H."/>
        </authorList>
    </citation>
    <scope>NUCLEOTIDE SEQUENCE</scope>
    <source>
        <strain evidence="1">CBHHK002</strain>
    </source>
</reference>